<dbReference type="CDD" id="cd07185">
    <property type="entry name" value="OmpA_C-like"/>
    <property type="match status" value="1"/>
</dbReference>
<gene>
    <name evidence="5" type="ORF">KJ970_15805</name>
</gene>
<dbReference type="GO" id="GO:0016020">
    <property type="term" value="C:membrane"/>
    <property type="evidence" value="ECO:0007669"/>
    <property type="project" value="UniProtKB-UniRule"/>
</dbReference>
<evidence type="ECO:0000256" key="2">
    <source>
        <dbReference type="SAM" id="MobiDB-lite"/>
    </source>
</evidence>
<comment type="caution">
    <text evidence="5">The sequence shown here is derived from an EMBL/GenBank/DDBJ whole genome shotgun (WGS) entry which is preliminary data.</text>
</comment>
<protein>
    <submittedName>
        <fullName evidence="5">OmpA family protein</fullName>
    </submittedName>
</protein>
<dbReference type="PANTHER" id="PTHR30329">
    <property type="entry name" value="STATOR ELEMENT OF FLAGELLAR MOTOR COMPLEX"/>
    <property type="match status" value="1"/>
</dbReference>
<evidence type="ECO:0000313" key="5">
    <source>
        <dbReference type="EMBL" id="MBU2692388.1"/>
    </source>
</evidence>
<keyword evidence="1 3" id="KW-0472">Membrane</keyword>
<accession>A0A948RWM8</accession>
<dbReference type="AlphaFoldDB" id="A0A948RWM8"/>
<keyword evidence="3" id="KW-1133">Transmembrane helix</keyword>
<evidence type="ECO:0000256" key="3">
    <source>
        <dbReference type="SAM" id="Phobius"/>
    </source>
</evidence>
<dbReference type="Gene3D" id="3.30.1330.60">
    <property type="entry name" value="OmpA-like domain"/>
    <property type="match status" value="1"/>
</dbReference>
<dbReference type="SUPFAM" id="SSF103088">
    <property type="entry name" value="OmpA-like"/>
    <property type="match status" value="1"/>
</dbReference>
<feature type="transmembrane region" description="Helical" evidence="3">
    <location>
        <begin position="6"/>
        <end position="25"/>
    </location>
</feature>
<dbReference type="EMBL" id="JAHJDP010000088">
    <property type="protein sequence ID" value="MBU2692388.1"/>
    <property type="molecule type" value="Genomic_DNA"/>
</dbReference>
<organism evidence="5 6">
    <name type="scientific">Eiseniibacteriota bacterium</name>
    <dbReference type="NCBI Taxonomy" id="2212470"/>
    <lineage>
        <taxon>Bacteria</taxon>
        <taxon>Candidatus Eiseniibacteriota</taxon>
    </lineage>
</organism>
<dbReference type="InterPro" id="IPR006665">
    <property type="entry name" value="OmpA-like"/>
</dbReference>
<proteinExistence type="predicted"/>
<reference evidence="5" key="1">
    <citation type="submission" date="2021-05" db="EMBL/GenBank/DDBJ databases">
        <title>Energy efficiency and biological interactions define the core microbiome of deep oligotrophic groundwater.</title>
        <authorList>
            <person name="Mehrshad M."/>
            <person name="Lopez-Fernandez M."/>
            <person name="Bell E."/>
            <person name="Bernier-Latmani R."/>
            <person name="Bertilsson S."/>
            <person name="Dopson M."/>
        </authorList>
    </citation>
    <scope>NUCLEOTIDE SEQUENCE</scope>
    <source>
        <strain evidence="5">Modern_marine.mb.64</strain>
    </source>
</reference>
<evidence type="ECO:0000256" key="1">
    <source>
        <dbReference type="PROSITE-ProRule" id="PRU00473"/>
    </source>
</evidence>
<dbReference type="PROSITE" id="PS51123">
    <property type="entry name" value="OMPA_2"/>
    <property type="match status" value="1"/>
</dbReference>
<name>A0A948RWM8_UNCEI</name>
<dbReference type="InterPro" id="IPR036737">
    <property type="entry name" value="OmpA-like_sf"/>
</dbReference>
<sequence length="248" mass="27775">MSVSDLMAGLLFVFILIVMVFAYELNRVTREQKRVVTDMTNAFQVRRELLEDVAEQMKREGIHVVVDPEHGILRIPEKILFASGSAEVSPSGQNAMSKLSHVLATVLPRYTGAPPPEFPPPDNENKFKGKVEAIFIEGHTDPIPLGPACPYKDNWDLSTQRAMSAYKEMMAQRAELDSLRNARGQPIFSVSGYADRRPVGGDQSTNLTPEGRAGNRRIDLRFIMTPPRTSPEVVEEVERRLAEKSKIQ</sequence>
<feature type="domain" description="OmpA-like" evidence="4">
    <location>
        <begin position="68"/>
        <end position="226"/>
    </location>
</feature>
<dbReference type="PANTHER" id="PTHR30329:SF20">
    <property type="entry name" value="EXPORTED PROTEIN"/>
    <property type="match status" value="1"/>
</dbReference>
<feature type="compositionally biased region" description="Basic and acidic residues" evidence="2">
    <location>
        <begin position="236"/>
        <end position="248"/>
    </location>
</feature>
<keyword evidence="3" id="KW-0812">Transmembrane</keyword>
<dbReference type="InterPro" id="IPR050330">
    <property type="entry name" value="Bact_OuterMem_StrucFunc"/>
</dbReference>
<evidence type="ECO:0000313" key="6">
    <source>
        <dbReference type="Proteomes" id="UP000777784"/>
    </source>
</evidence>
<feature type="region of interest" description="Disordered" evidence="2">
    <location>
        <begin position="229"/>
        <end position="248"/>
    </location>
</feature>
<feature type="region of interest" description="Disordered" evidence="2">
    <location>
        <begin position="191"/>
        <end position="213"/>
    </location>
</feature>
<evidence type="ECO:0000259" key="4">
    <source>
        <dbReference type="PROSITE" id="PS51123"/>
    </source>
</evidence>
<dbReference type="Proteomes" id="UP000777784">
    <property type="component" value="Unassembled WGS sequence"/>
</dbReference>